<dbReference type="NCBIfam" id="TIGR01549">
    <property type="entry name" value="HAD-SF-IA-v1"/>
    <property type="match status" value="1"/>
</dbReference>
<dbReference type="NCBIfam" id="TIGR01509">
    <property type="entry name" value="HAD-SF-IA-v3"/>
    <property type="match status" value="1"/>
</dbReference>
<proteinExistence type="predicted"/>
<dbReference type="SFLD" id="SFLDG01129">
    <property type="entry name" value="C1.5:_HAD__Beta-PGM__Phosphata"/>
    <property type="match status" value="1"/>
</dbReference>
<dbReference type="GO" id="GO:0046872">
    <property type="term" value="F:metal ion binding"/>
    <property type="evidence" value="ECO:0007669"/>
    <property type="project" value="UniProtKB-KW"/>
</dbReference>
<comment type="caution">
    <text evidence="5">The sequence shown here is derived from an EMBL/GenBank/DDBJ whole genome shotgun (WGS) entry which is preliminary data.</text>
</comment>
<dbReference type="FunFam" id="3.40.50.1000:FF:000022">
    <property type="entry name" value="Phosphoglycolate phosphatase"/>
    <property type="match status" value="1"/>
</dbReference>
<organism evidence="5">
    <name type="scientific">mine drainage metagenome</name>
    <dbReference type="NCBI Taxonomy" id="410659"/>
    <lineage>
        <taxon>unclassified sequences</taxon>
        <taxon>metagenomes</taxon>
        <taxon>ecological metagenomes</taxon>
    </lineage>
</organism>
<dbReference type="AlphaFoldDB" id="A0A1J5S6I4"/>
<dbReference type="GO" id="GO:0008967">
    <property type="term" value="F:phosphoglycolate phosphatase activity"/>
    <property type="evidence" value="ECO:0007669"/>
    <property type="project" value="UniProtKB-EC"/>
</dbReference>
<dbReference type="InterPro" id="IPR036412">
    <property type="entry name" value="HAD-like_sf"/>
</dbReference>
<keyword evidence="2 5" id="KW-0378">Hydrolase</keyword>
<dbReference type="Gene3D" id="1.10.150.240">
    <property type="entry name" value="Putative phosphatase, domain 2"/>
    <property type="match status" value="1"/>
</dbReference>
<dbReference type="InterPro" id="IPR041492">
    <property type="entry name" value="HAD_2"/>
</dbReference>
<keyword evidence="1" id="KW-0479">Metal-binding</keyword>
<dbReference type="InterPro" id="IPR023214">
    <property type="entry name" value="HAD_sf"/>
</dbReference>
<dbReference type="SFLD" id="SFLDS00003">
    <property type="entry name" value="Haloacid_Dehalogenase"/>
    <property type="match status" value="1"/>
</dbReference>
<dbReference type="GO" id="GO:0005829">
    <property type="term" value="C:cytosol"/>
    <property type="evidence" value="ECO:0007669"/>
    <property type="project" value="TreeGrafter"/>
</dbReference>
<keyword evidence="4" id="KW-0119">Carbohydrate metabolism</keyword>
<sequence length="219" mass="23231">MLAAVLFDLDGTLADTAPDLGGALNRLLAEEGRAPLPLPQLRPHVSGGARGLIKVGFGLAPGDADYLGLVERFLDHYRGALCAGTVLFPGVAALLDDIEARGIKWGVVTNKAQRFTLPLIEQLGLLQRAGCIVSGDSALRPKPDPSPLLLACTLLRVAPEHAIYIGDDRRDIVAGRAAGMRTVTAAYGYLGGDEPYQSWQADEVVNEPLEIIGLLERAC</sequence>
<reference evidence="5" key="1">
    <citation type="submission" date="2016-10" db="EMBL/GenBank/DDBJ databases">
        <title>Sequence of Gallionella enrichment culture.</title>
        <authorList>
            <person name="Poehlein A."/>
            <person name="Muehling M."/>
            <person name="Daniel R."/>
        </authorList>
    </citation>
    <scope>NUCLEOTIDE SEQUENCE</scope>
</reference>
<dbReference type="InterPro" id="IPR006439">
    <property type="entry name" value="HAD-SF_hydro_IA"/>
</dbReference>
<evidence type="ECO:0000256" key="2">
    <source>
        <dbReference type="ARBA" id="ARBA00022801"/>
    </source>
</evidence>
<dbReference type="Gene3D" id="3.40.50.1000">
    <property type="entry name" value="HAD superfamily/HAD-like"/>
    <property type="match status" value="1"/>
</dbReference>
<dbReference type="EC" id="3.1.3.18" evidence="5"/>
<keyword evidence="3" id="KW-0460">Magnesium</keyword>
<dbReference type="PANTHER" id="PTHR43434:SF23">
    <property type="entry name" value="PHOSPHOGLYCOLATE PHOSPHATASE"/>
    <property type="match status" value="1"/>
</dbReference>
<gene>
    <name evidence="5" type="primary">gph_12</name>
    <name evidence="5" type="ORF">GALL_182830</name>
</gene>
<name>A0A1J5S6I4_9ZZZZ</name>
<dbReference type="PANTHER" id="PTHR43434">
    <property type="entry name" value="PHOSPHOGLYCOLATE PHOSPHATASE"/>
    <property type="match status" value="1"/>
</dbReference>
<dbReference type="Pfam" id="PF13419">
    <property type="entry name" value="HAD_2"/>
    <property type="match status" value="1"/>
</dbReference>
<evidence type="ECO:0000256" key="4">
    <source>
        <dbReference type="ARBA" id="ARBA00023277"/>
    </source>
</evidence>
<dbReference type="SUPFAM" id="SSF56784">
    <property type="entry name" value="HAD-like"/>
    <property type="match status" value="1"/>
</dbReference>
<accession>A0A1J5S6I4</accession>
<dbReference type="InterPro" id="IPR050155">
    <property type="entry name" value="HAD-like_hydrolase_sf"/>
</dbReference>
<evidence type="ECO:0000256" key="1">
    <source>
        <dbReference type="ARBA" id="ARBA00022723"/>
    </source>
</evidence>
<evidence type="ECO:0000313" key="5">
    <source>
        <dbReference type="EMBL" id="OIQ99703.1"/>
    </source>
</evidence>
<dbReference type="InterPro" id="IPR023198">
    <property type="entry name" value="PGP-like_dom2"/>
</dbReference>
<dbReference type="PRINTS" id="PR00413">
    <property type="entry name" value="HADHALOGNASE"/>
</dbReference>
<protein>
    <submittedName>
        <fullName evidence="5">Phosphoglycolate phosphatase</fullName>
        <ecNumber evidence="5">3.1.3.18</ecNumber>
    </submittedName>
</protein>
<evidence type="ECO:0000256" key="3">
    <source>
        <dbReference type="ARBA" id="ARBA00022842"/>
    </source>
</evidence>
<dbReference type="GO" id="GO:0006281">
    <property type="term" value="P:DNA repair"/>
    <property type="evidence" value="ECO:0007669"/>
    <property type="project" value="TreeGrafter"/>
</dbReference>
<dbReference type="EMBL" id="MLJW01000103">
    <property type="protein sequence ID" value="OIQ99703.1"/>
    <property type="molecule type" value="Genomic_DNA"/>
</dbReference>